<dbReference type="PROSITE" id="PS51283">
    <property type="entry name" value="DUSP"/>
    <property type="match status" value="1"/>
</dbReference>
<feature type="region of interest" description="Disordered" evidence="1">
    <location>
        <begin position="118"/>
        <end position="139"/>
    </location>
</feature>
<dbReference type="EMBL" id="FN649731">
    <property type="protein sequence ID" value="CBN78505.1"/>
    <property type="molecule type" value="Genomic_DNA"/>
</dbReference>
<protein>
    <recommendedName>
        <fullName evidence="2">DUSP domain-containing protein</fullName>
    </recommendedName>
</protein>
<dbReference type="GO" id="GO:0004843">
    <property type="term" value="F:cysteine-type deubiquitinase activity"/>
    <property type="evidence" value="ECO:0007669"/>
    <property type="project" value="InterPro"/>
</dbReference>
<evidence type="ECO:0000313" key="4">
    <source>
        <dbReference type="Proteomes" id="UP000002630"/>
    </source>
</evidence>
<accession>D8LDU8</accession>
<organism evidence="3 4">
    <name type="scientific">Ectocarpus siliculosus</name>
    <name type="common">Brown alga</name>
    <name type="synonym">Conferva siliculosa</name>
    <dbReference type="NCBI Taxonomy" id="2880"/>
    <lineage>
        <taxon>Eukaryota</taxon>
        <taxon>Sar</taxon>
        <taxon>Stramenopiles</taxon>
        <taxon>Ochrophyta</taxon>
        <taxon>PX clade</taxon>
        <taxon>Phaeophyceae</taxon>
        <taxon>Ectocarpales</taxon>
        <taxon>Ectocarpaceae</taxon>
        <taxon>Ectocarpus</taxon>
    </lineage>
</organism>
<dbReference type="eggNOG" id="ENOG502SJP6">
    <property type="taxonomic scope" value="Eukaryota"/>
</dbReference>
<dbReference type="OrthoDB" id="289038at2759"/>
<evidence type="ECO:0000256" key="1">
    <source>
        <dbReference type="SAM" id="MobiDB-lite"/>
    </source>
</evidence>
<dbReference type="InterPro" id="IPR035927">
    <property type="entry name" value="DUSP-like_sf"/>
</dbReference>
<gene>
    <name evidence="3" type="ORF">Esi_0126_0059</name>
</gene>
<name>D8LDU8_ECTSI</name>
<feature type="region of interest" description="Disordered" evidence="1">
    <location>
        <begin position="57"/>
        <end position="91"/>
    </location>
</feature>
<evidence type="ECO:0000259" key="2">
    <source>
        <dbReference type="PROSITE" id="PS51283"/>
    </source>
</evidence>
<reference evidence="3 4" key="1">
    <citation type="journal article" date="2010" name="Nature">
        <title>The Ectocarpus genome and the independent evolution of multicellularity in brown algae.</title>
        <authorList>
            <person name="Cock J.M."/>
            <person name="Sterck L."/>
            <person name="Rouze P."/>
            <person name="Scornet D."/>
            <person name="Allen A.E."/>
            <person name="Amoutzias G."/>
            <person name="Anthouard V."/>
            <person name="Artiguenave F."/>
            <person name="Aury J.M."/>
            <person name="Badger J.H."/>
            <person name="Beszteri B."/>
            <person name="Billiau K."/>
            <person name="Bonnet E."/>
            <person name="Bothwell J.H."/>
            <person name="Bowler C."/>
            <person name="Boyen C."/>
            <person name="Brownlee C."/>
            <person name="Carrano C.J."/>
            <person name="Charrier B."/>
            <person name="Cho G.Y."/>
            <person name="Coelho S.M."/>
            <person name="Collen J."/>
            <person name="Corre E."/>
            <person name="Da Silva C."/>
            <person name="Delage L."/>
            <person name="Delaroque N."/>
            <person name="Dittami S.M."/>
            <person name="Doulbeau S."/>
            <person name="Elias M."/>
            <person name="Farnham G."/>
            <person name="Gachon C.M."/>
            <person name="Gschloessl B."/>
            <person name="Heesch S."/>
            <person name="Jabbari K."/>
            <person name="Jubin C."/>
            <person name="Kawai H."/>
            <person name="Kimura K."/>
            <person name="Kloareg B."/>
            <person name="Kupper F.C."/>
            <person name="Lang D."/>
            <person name="Le Bail A."/>
            <person name="Leblanc C."/>
            <person name="Lerouge P."/>
            <person name="Lohr M."/>
            <person name="Lopez P.J."/>
            <person name="Martens C."/>
            <person name="Maumus F."/>
            <person name="Michel G."/>
            <person name="Miranda-Saavedra D."/>
            <person name="Morales J."/>
            <person name="Moreau H."/>
            <person name="Motomura T."/>
            <person name="Nagasato C."/>
            <person name="Napoli C.A."/>
            <person name="Nelson D.R."/>
            <person name="Nyvall-Collen P."/>
            <person name="Peters A.F."/>
            <person name="Pommier C."/>
            <person name="Potin P."/>
            <person name="Poulain J."/>
            <person name="Quesneville H."/>
            <person name="Read B."/>
            <person name="Rensing S.A."/>
            <person name="Ritter A."/>
            <person name="Rousvoal S."/>
            <person name="Samanta M."/>
            <person name="Samson G."/>
            <person name="Schroeder D.C."/>
            <person name="Segurens B."/>
            <person name="Strittmatter M."/>
            <person name="Tonon T."/>
            <person name="Tregear J.W."/>
            <person name="Valentin K."/>
            <person name="von Dassow P."/>
            <person name="Yamagishi T."/>
            <person name="Van de Peer Y."/>
            <person name="Wincker P."/>
        </authorList>
    </citation>
    <scope>NUCLEOTIDE SEQUENCE [LARGE SCALE GENOMIC DNA]</scope>
    <source>
        <strain evidence="4">Ec32 / CCAP1310/4</strain>
    </source>
</reference>
<sequence>MNSNKHTRRDLRFFYSIHPGAQNALLLELSFNQRPPAAGNRVSLRSFMATVFGESGPTNVEVLNHPTRRKSKGTAGPPGPSRRMSADSAAVAAEAGDHFEMMPPSGAQAPRLPQRPTMVQAPLSSGSDRGRGIERWSSSSSRIMASSKVTASRRFAQPLASEGHGSVFPVGLPLSKRRAFEVEIMKRFDRLDVNTHVGEFWFIIDAIWMSTWVNFVMGKSGPPGPISNHNLFTHYTGNRRESMLVHHAASSARGVMASRPDLKLKEGLRKLKDYRAVHPLVWYLFREIYSADDAPELCRWKADIYLAEVQITRKLKCCEGAHTKAVYELRRFSTKIKEDMGMGE</sequence>
<dbReference type="Pfam" id="PF06337">
    <property type="entry name" value="DUSP"/>
    <property type="match status" value="1"/>
</dbReference>
<feature type="domain" description="DUSP" evidence="2">
    <location>
        <begin position="172"/>
        <end position="302"/>
    </location>
</feature>
<dbReference type="InParanoid" id="D8LDU8"/>
<dbReference type="SUPFAM" id="SSF143791">
    <property type="entry name" value="DUSP-like"/>
    <property type="match status" value="1"/>
</dbReference>
<dbReference type="InterPro" id="IPR006615">
    <property type="entry name" value="Pept_C19_DUSP"/>
</dbReference>
<dbReference type="EMBL" id="FN647912">
    <property type="protein sequence ID" value="CBN78505.1"/>
    <property type="molecule type" value="Genomic_DNA"/>
</dbReference>
<dbReference type="STRING" id="2880.D8LDU8"/>
<keyword evidence="4" id="KW-1185">Reference proteome</keyword>
<dbReference type="Proteomes" id="UP000002630">
    <property type="component" value="Linkage Group LG06"/>
</dbReference>
<evidence type="ECO:0000313" key="3">
    <source>
        <dbReference type="EMBL" id="CBN78505.1"/>
    </source>
</evidence>
<dbReference type="AlphaFoldDB" id="D8LDU8"/>
<dbReference type="Gene3D" id="3.30.2230.10">
    <property type="entry name" value="DUSP-like"/>
    <property type="match status" value="1"/>
</dbReference>
<proteinExistence type="predicted"/>